<name>A0A2B4SG83_STYPI</name>
<evidence type="ECO:0000313" key="3">
    <source>
        <dbReference type="Proteomes" id="UP000225706"/>
    </source>
</evidence>
<dbReference type="EMBL" id="LSMT01000101">
    <property type="protein sequence ID" value="PFX27512.1"/>
    <property type="molecule type" value="Genomic_DNA"/>
</dbReference>
<dbReference type="Gene3D" id="3.10.10.10">
    <property type="entry name" value="HIV Type 1 Reverse Transcriptase, subunit A, domain 1"/>
    <property type="match status" value="1"/>
</dbReference>
<feature type="region of interest" description="Disordered" evidence="1">
    <location>
        <begin position="344"/>
        <end position="370"/>
    </location>
</feature>
<feature type="region of interest" description="Disordered" evidence="1">
    <location>
        <begin position="36"/>
        <end position="112"/>
    </location>
</feature>
<dbReference type="SUPFAM" id="SSF56672">
    <property type="entry name" value="DNA/RNA polymerases"/>
    <property type="match status" value="1"/>
</dbReference>
<gene>
    <name evidence="2" type="ORF">AWC38_SpisGene7761</name>
</gene>
<evidence type="ECO:0000313" key="2">
    <source>
        <dbReference type="EMBL" id="PFX27512.1"/>
    </source>
</evidence>
<accession>A0A2B4SG83</accession>
<evidence type="ECO:0000256" key="1">
    <source>
        <dbReference type="SAM" id="MobiDB-lite"/>
    </source>
</evidence>
<dbReference type="InterPro" id="IPR043502">
    <property type="entry name" value="DNA/RNA_pol_sf"/>
</dbReference>
<dbReference type="Proteomes" id="UP000225706">
    <property type="component" value="Unassembled WGS sequence"/>
</dbReference>
<feature type="compositionally biased region" description="Polar residues" evidence="1">
    <location>
        <begin position="66"/>
        <end position="80"/>
    </location>
</feature>
<reference evidence="3" key="1">
    <citation type="journal article" date="2017" name="bioRxiv">
        <title>Comparative analysis of the genomes of Stylophora pistillata and Acropora digitifera provides evidence for extensive differences between species of corals.</title>
        <authorList>
            <person name="Voolstra C.R."/>
            <person name="Li Y."/>
            <person name="Liew Y.J."/>
            <person name="Baumgarten S."/>
            <person name="Zoccola D."/>
            <person name="Flot J.-F."/>
            <person name="Tambutte S."/>
            <person name="Allemand D."/>
            <person name="Aranda M."/>
        </authorList>
    </citation>
    <scope>NUCLEOTIDE SEQUENCE [LARGE SCALE GENOMIC DNA]</scope>
</reference>
<proteinExistence type="predicted"/>
<dbReference type="CDD" id="cd09275">
    <property type="entry name" value="RNase_HI_RT_DIRS1"/>
    <property type="match status" value="1"/>
</dbReference>
<organism evidence="2 3">
    <name type="scientific">Stylophora pistillata</name>
    <name type="common">Smooth cauliflower coral</name>
    <dbReference type="NCBI Taxonomy" id="50429"/>
    <lineage>
        <taxon>Eukaryota</taxon>
        <taxon>Metazoa</taxon>
        <taxon>Cnidaria</taxon>
        <taxon>Anthozoa</taxon>
        <taxon>Hexacorallia</taxon>
        <taxon>Scleractinia</taxon>
        <taxon>Astrocoeniina</taxon>
        <taxon>Pocilloporidae</taxon>
        <taxon>Stylophora</taxon>
    </lineage>
</organism>
<dbReference type="AlphaFoldDB" id="A0A2B4SG83"/>
<protein>
    <recommendedName>
        <fullName evidence="4">RNase H type-1 domain-containing protein</fullName>
    </recommendedName>
</protein>
<feature type="compositionally biased region" description="Polar residues" evidence="1">
    <location>
        <begin position="344"/>
        <end position="364"/>
    </location>
</feature>
<evidence type="ECO:0008006" key="4">
    <source>
        <dbReference type="Google" id="ProtNLM"/>
    </source>
</evidence>
<sequence length="855" mass="97445">MSQNDGDHEVADVVIALDESPLLDGDVYSSDIEAVKKQTRKGIQTAEKVSRKGKTGSKQAEAKALKQSQPPATYDSYNQSCDRESDEGDGSGSEPDQTTTADTQDEPPSKKAREEFSVLAGMAKVVNIPQQNGENLTPELSDLVKQLLSKGMTKDARDELMEKFPTLGNCNRLAVVRVNPEIFNSVRKEIKTEDAMLQKAQKPLLKGITAVTRILHDYMRAEQANKPLPSQDTIMKILSDSISLLCDASHEIDLRRRTLFKGDMKTEYKLLCSDQNPVEDGLLFGTDLGKSVKDLTEASKVTSKVTLKQKRPQQWSAISWKVRTQKTFPFFRPGKRRCEQAQGRIQKSTTKRPSTVSASKINSQPRKKPVNSVQVRTNSKVEMSSDIFSSQCERIQVNEKVVQAGRLQFHFHEWEKITSDKVILDLVRGYTIDFISVPTQTSHPKQPKLEKHEEIALNTLLKELLQKRVIEICNHEDGEFISPVFLRPKKNGNYRMILNLDFKQACFIYSFQDGYASIIWWKENSWHYVKPTSHGNPHFILTTDASLEGWGAYRDGMEPTGGRWLKQESADKHINCLELEAAKLGLQALCAKEICVHIHLQLDNVTAVTFINIMCGTHSKPCNKVARDIWLWCIERKIWLTATHIPGVQNKTADRLSRKFNDRTEWKLNPNVFKLLTDKWGKPDIDLFASWHNYQFKPFVSWHADPDAYATDAMCLSWKDKYVYVFPPFSMLSRVLQKLQEDQGQAIVIAPLWRTQVWFPKICQMLISQPVLLPRVKTLLQLPHNKTKIHPLWPKLQLMACLLSRQNSVRRTFEKELATSSWNHGGLAPQSSTECIWISGQSLQQQEMKIPFTQL</sequence>
<dbReference type="PANTHER" id="PTHR34239:SF2">
    <property type="entry name" value="TRANSPOSABLE ELEMENT P TRANSPOSASE_THAP9 CONSERVED DOMAIN-CONTAINING PROTEIN"/>
    <property type="match status" value="1"/>
</dbReference>
<dbReference type="OrthoDB" id="5966446at2759"/>
<keyword evidence="3" id="KW-1185">Reference proteome</keyword>
<dbReference type="PANTHER" id="PTHR34239">
    <property type="entry name" value="APPLE DOMAIN-CONTAINING PROTEIN"/>
    <property type="match status" value="1"/>
</dbReference>
<comment type="caution">
    <text evidence="2">The sequence shown here is derived from an EMBL/GenBank/DDBJ whole genome shotgun (WGS) entry which is preliminary data.</text>
</comment>